<evidence type="ECO:0000256" key="1">
    <source>
        <dbReference type="SAM" id="MobiDB-lite"/>
    </source>
</evidence>
<proteinExistence type="predicted"/>
<protein>
    <submittedName>
        <fullName evidence="2">Uncharacterized protein</fullName>
    </submittedName>
</protein>
<feature type="compositionally biased region" description="Acidic residues" evidence="1">
    <location>
        <begin position="29"/>
        <end position="44"/>
    </location>
</feature>
<dbReference type="Proteomes" id="UP000614350">
    <property type="component" value="Unassembled WGS sequence"/>
</dbReference>
<feature type="compositionally biased region" description="Basic and acidic residues" evidence="1">
    <location>
        <begin position="56"/>
        <end position="71"/>
    </location>
</feature>
<dbReference type="AlphaFoldDB" id="A0A834NDG9"/>
<evidence type="ECO:0000313" key="3">
    <source>
        <dbReference type="Proteomes" id="UP000614350"/>
    </source>
</evidence>
<organism evidence="2 3">
    <name type="scientific">Vespula vulgaris</name>
    <name type="common">Yellow jacket</name>
    <name type="synonym">Wasp</name>
    <dbReference type="NCBI Taxonomy" id="7454"/>
    <lineage>
        <taxon>Eukaryota</taxon>
        <taxon>Metazoa</taxon>
        <taxon>Ecdysozoa</taxon>
        <taxon>Arthropoda</taxon>
        <taxon>Hexapoda</taxon>
        <taxon>Insecta</taxon>
        <taxon>Pterygota</taxon>
        <taxon>Neoptera</taxon>
        <taxon>Endopterygota</taxon>
        <taxon>Hymenoptera</taxon>
        <taxon>Apocrita</taxon>
        <taxon>Aculeata</taxon>
        <taxon>Vespoidea</taxon>
        <taxon>Vespidae</taxon>
        <taxon>Vespinae</taxon>
        <taxon>Vespula</taxon>
    </lineage>
</organism>
<comment type="caution">
    <text evidence="2">The sequence shown here is derived from an EMBL/GenBank/DDBJ whole genome shotgun (WGS) entry which is preliminary data.</text>
</comment>
<name>A0A834NDG9_VESVU</name>
<feature type="region of interest" description="Disordered" evidence="1">
    <location>
        <begin position="22"/>
        <end position="77"/>
    </location>
</feature>
<keyword evidence="3" id="KW-1185">Reference proteome</keyword>
<dbReference type="EMBL" id="JACSEA010000003">
    <property type="protein sequence ID" value="KAF7404960.1"/>
    <property type="molecule type" value="Genomic_DNA"/>
</dbReference>
<gene>
    <name evidence="2" type="ORF">HZH66_003866</name>
</gene>
<reference evidence="2" key="1">
    <citation type="journal article" date="2020" name="G3 (Bethesda)">
        <title>High-Quality Assemblies for Three Invasive Social Wasps from the &lt;i&gt;Vespula&lt;/i&gt; Genus.</title>
        <authorList>
            <person name="Harrop T.W.R."/>
            <person name="Guhlin J."/>
            <person name="McLaughlin G.M."/>
            <person name="Permina E."/>
            <person name="Stockwell P."/>
            <person name="Gilligan J."/>
            <person name="Le Lec M.F."/>
            <person name="Gruber M.A.M."/>
            <person name="Quinn O."/>
            <person name="Lovegrove M."/>
            <person name="Duncan E.J."/>
            <person name="Remnant E.J."/>
            <person name="Van Eeckhoven J."/>
            <person name="Graham B."/>
            <person name="Knapp R.A."/>
            <person name="Langford K.W."/>
            <person name="Kronenberg Z."/>
            <person name="Press M.O."/>
            <person name="Eacker S.M."/>
            <person name="Wilson-Rankin E.E."/>
            <person name="Purcell J."/>
            <person name="Lester P.J."/>
            <person name="Dearden P.K."/>
        </authorList>
    </citation>
    <scope>NUCLEOTIDE SEQUENCE</scope>
    <source>
        <strain evidence="2">Marl-1</strain>
    </source>
</reference>
<accession>A0A834NDG9</accession>
<evidence type="ECO:0000313" key="2">
    <source>
        <dbReference type="EMBL" id="KAF7404960.1"/>
    </source>
</evidence>
<sequence length="77" mass="9220">MVGVERGKLILDKVVVRYRRCPRSRASGDEEEDEEEEEEEDEEEEGRRRRKKRILAKRDGKERATAWDDGNRLYARI</sequence>